<dbReference type="PROSITE" id="PS00018">
    <property type="entry name" value="EF_HAND_1"/>
    <property type="match status" value="3"/>
</dbReference>
<feature type="domain" description="EF-hand" evidence="4">
    <location>
        <begin position="203"/>
        <end position="235"/>
    </location>
</feature>
<dbReference type="PANTHER" id="PTHR23048:SF0">
    <property type="entry name" value="CALMODULIN LIKE 3"/>
    <property type="match status" value="1"/>
</dbReference>
<dbReference type="GO" id="GO:0016460">
    <property type="term" value="C:myosin II complex"/>
    <property type="evidence" value="ECO:0007669"/>
    <property type="project" value="TreeGrafter"/>
</dbReference>
<dbReference type="InterPro" id="IPR002048">
    <property type="entry name" value="EF_hand_dom"/>
</dbReference>
<name>A0A7R9UIH4_9STRA</name>
<feature type="domain" description="EF-hand" evidence="4">
    <location>
        <begin position="130"/>
        <end position="165"/>
    </location>
</feature>
<keyword evidence="3" id="KW-0106">Calcium</keyword>
<dbReference type="SUPFAM" id="SSF47473">
    <property type="entry name" value="EF-hand"/>
    <property type="match status" value="1"/>
</dbReference>
<feature type="domain" description="EF-hand" evidence="4">
    <location>
        <begin position="167"/>
        <end position="202"/>
    </location>
</feature>
<dbReference type="InterPro" id="IPR018247">
    <property type="entry name" value="EF_Hand_1_Ca_BS"/>
</dbReference>
<dbReference type="AlphaFoldDB" id="A0A7R9UIH4"/>
<dbReference type="Gene3D" id="1.10.238.10">
    <property type="entry name" value="EF-hand"/>
    <property type="match status" value="2"/>
</dbReference>
<dbReference type="FunFam" id="1.10.238.10:FF:000527">
    <property type="entry name" value="Calmodulin-3"/>
    <property type="match status" value="1"/>
</dbReference>
<dbReference type="InterPro" id="IPR011992">
    <property type="entry name" value="EF-hand-dom_pair"/>
</dbReference>
<evidence type="ECO:0000256" key="1">
    <source>
        <dbReference type="ARBA" id="ARBA00020786"/>
    </source>
</evidence>
<proteinExistence type="predicted"/>
<reference evidence="5" key="1">
    <citation type="submission" date="2021-01" db="EMBL/GenBank/DDBJ databases">
        <authorList>
            <person name="Corre E."/>
            <person name="Pelletier E."/>
            <person name="Niang G."/>
            <person name="Scheremetjew M."/>
            <person name="Finn R."/>
            <person name="Kale V."/>
            <person name="Holt S."/>
            <person name="Cochrane G."/>
            <person name="Meng A."/>
            <person name="Brown T."/>
            <person name="Cohen L."/>
        </authorList>
    </citation>
    <scope>NUCLEOTIDE SEQUENCE</scope>
    <source>
        <strain evidence="5">CCMP2078</strain>
    </source>
</reference>
<dbReference type="CDD" id="cd00051">
    <property type="entry name" value="EFh"/>
    <property type="match status" value="2"/>
</dbReference>
<organism evidence="5">
    <name type="scientific">Pinguiococcus pyrenoidosus</name>
    <dbReference type="NCBI Taxonomy" id="172671"/>
    <lineage>
        <taxon>Eukaryota</taxon>
        <taxon>Sar</taxon>
        <taxon>Stramenopiles</taxon>
        <taxon>Ochrophyta</taxon>
        <taxon>Pinguiophyceae</taxon>
        <taxon>Pinguiochrysidales</taxon>
        <taxon>Pinguiochrysidaceae</taxon>
        <taxon>Pinguiococcus</taxon>
    </lineage>
</organism>
<accession>A0A7R9UIH4</accession>
<gene>
    <name evidence="5" type="ORF">PPYR1160_LOCUS14962</name>
</gene>
<dbReference type="InterPro" id="IPR050230">
    <property type="entry name" value="CALM/Myosin/TropC-like"/>
</dbReference>
<dbReference type="PROSITE" id="PS50222">
    <property type="entry name" value="EF_HAND_2"/>
    <property type="match status" value="4"/>
</dbReference>
<evidence type="ECO:0000259" key="4">
    <source>
        <dbReference type="PROSITE" id="PS50222"/>
    </source>
</evidence>
<sequence length="235" mass="26435">MNDVIHTLRKLDLSDTLLEDLGVKTATDLRLIREEDLIRLGVAPVQRRKLLEYIGGASMATRAGQRRLSAVTGAASTDSYDWSAIRGAERLSPDEIAEFKGAFELFDKNRDGTVDVRELRNVLRSLGQDPTSEELMEMVEEVDFNQNGVIDFNEFLTMMISRLDNIDYEGEMIAAFRTFDLNGDGHISAVELRHIMSKLGSDITDEEIEEMMLEAQISGNGQIDYAMFAQMMVTK</sequence>
<dbReference type="SMART" id="SM00054">
    <property type="entry name" value="EFh"/>
    <property type="match status" value="4"/>
</dbReference>
<feature type="domain" description="EF-hand" evidence="4">
    <location>
        <begin position="94"/>
        <end position="129"/>
    </location>
</feature>
<evidence type="ECO:0000313" key="5">
    <source>
        <dbReference type="EMBL" id="CAD8265459.1"/>
    </source>
</evidence>
<dbReference type="Pfam" id="PF13499">
    <property type="entry name" value="EF-hand_7"/>
    <property type="match status" value="2"/>
</dbReference>
<dbReference type="GO" id="GO:0005509">
    <property type="term" value="F:calcium ion binding"/>
    <property type="evidence" value="ECO:0007669"/>
    <property type="project" value="InterPro"/>
</dbReference>
<dbReference type="PANTHER" id="PTHR23048">
    <property type="entry name" value="MYOSIN LIGHT CHAIN 1, 3"/>
    <property type="match status" value="1"/>
</dbReference>
<evidence type="ECO:0000256" key="3">
    <source>
        <dbReference type="ARBA" id="ARBA00022837"/>
    </source>
</evidence>
<evidence type="ECO:0000256" key="2">
    <source>
        <dbReference type="ARBA" id="ARBA00022737"/>
    </source>
</evidence>
<protein>
    <recommendedName>
        <fullName evidence="1">Calmodulin</fullName>
    </recommendedName>
</protein>
<dbReference type="EMBL" id="HBEA01019693">
    <property type="protein sequence ID" value="CAD8265459.1"/>
    <property type="molecule type" value="Transcribed_RNA"/>
</dbReference>
<keyword evidence="2" id="KW-0677">Repeat</keyword>